<gene>
    <name evidence="6" type="ORF">CITCOLO1_LOCUS15610</name>
</gene>
<proteinExistence type="predicted"/>
<dbReference type="InterPro" id="IPR031675">
    <property type="entry name" value="STPPase_N"/>
</dbReference>
<feature type="domain" description="Serine-threonine protein phosphatase N-terminal" evidence="5">
    <location>
        <begin position="51"/>
        <end position="96"/>
    </location>
</feature>
<reference evidence="6 7" key="1">
    <citation type="submission" date="2024-03" db="EMBL/GenBank/DDBJ databases">
        <authorList>
            <person name="Gkanogiannis A."/>
            <person name="Becerra Lopez-Lavalle L."/>
        </authorList>
    </citation>
    <scope>NUCLEOTIDE SEQUENCE [LARGE SCALE GENOMIC DNA]</scope>
</reference>
<evidence type="ECO:0000313" key="6">
    <source>
        <dbReference type="EMBL" id="CAK9323428.1"/>
    </source>
</evidence>
<evidence type="ECO:0000256" key="1">
    <source>
        <dbReference type="ARBA" id="ARBA00001936"/>
    </source>
</evidence>
<evidence type="ECO:0000256" key="2">
    <source>
        <dbReference type="ARBA" id="ARBA00022723"/>
    </source>
</evidence>
<dbReference type="Pfam" id="PF16891">
    <property type="entry name" value="STPPase_N"/>
    <property type="match status" value="1"/>
</dbReference>
<keyword evidence="4" id="KW-0464">Manganese</keyword>
<evidence type="ECO:0000256" key="4">
    <source>
        <dbReference type="ARBA" id="ARBA00023211"/>
    </source>
</evidence>
<protein>
    <recommendedName>
        <fullName evidence="5">Serine-threonine protein phosphatase N-terminal domain-containing protein</fullName>
    </recommendedName>
</protein>
<evidence type="ECO:0000313" key="7">
    <source>
        <dbReference type="Proteomes" id="UP001642487"/>
    </source>
</evidence>
<keyword evidence="3" id="KW-0378">Hydrolase</keyword>
<evidence type="ECO:0000259" key="5">
    <source>
        <dbReference type="Pfam" id="PF16891"/>
    </source>
</evidence>
<keyword evidence="7" id="KW-1185">Reference proteome</keyword>
<dbReference type="EMBL" id="OZ021739">
    <property type="protein sequence ID" value="CAK9323428.1"/>
    <property type="molecule type" value="Genomic_DNA"/>
</dbReference>
<name>A0ABP0YSD5_9ROSI</name>
<evidence type="ECO:0000256" key="3">
    <source>
        <dbReference type="ARBA" id="ARBA00022801"/>
    </source>
</evidence>
<accession>A0ABP0YSD5</accession>
<keyword evidence="2" id="KW-0479">Metal-binding</keyword>
<comment type="cofactor">
    <cofactor evidence="1">
        <name>Mn(2+)</name>
        <dbReference type="ChEBI" id="CHEBI:29035"/>
    </cofactor>
</comment>
<sequence>MLNWNLIPRLLRNAAFDASVTIIVDCCAKTRWVGLNCLPEEEGRWEMEGLEGLIDRLMEGRKNNGKNVQLIEPEIRQLCITAIQVFLSQPNLLQLEAPIDICGIDSN</sequence>
<dbReference type="Proteomes" id="UP001642487">
    <property type="component" value="Chromosome 5"/>
</dbReference>
<organism evidence="6 7">
    <name type="scientific">Citrullus colocynthis</name>
    <name type="common">colocynth</name>
    <dbReference type="NCBI Taxonomy" id="252529"/>
    <lineage>
        <taxon>Eukaryota</taxon>
        <taxon>Viridiplantae</taxon>
        <taxon>Streptophyta</taxon>
        <taxon>Embryophyta</taxon>
        <taxon>Tracheophyta</taxon>
        <taxon>Spermatophyta</taxon>
        <taxon>Magnoliopsida</taxon>
        <taxon>eudicotyledons</taxon>
        <taxon>Gunneridae</taxon>
        <taxon>Pentapetalae</taxon>
        <taxon>rosids</taxon>
        <taxon>fabids</taxon>
        <taxon>Cucurbitales</taxon>
        <taxon>Cucurbitaceae</taxon>
        <taxon>Benincaseae</taxon>
        <taxon>Citrullus</taxon>
    </lineage>
</organism>